<evidence type="ECO:0000313" key="2">
    <source>
        <dbReference type="Proteomes" id="UP000031883"/>
    </source>
</evidence>
<dbReference type="Proteomes" id="UP000031883">
    <property type="component" value="Chromosome"/>
</dbReference>
<dbReference type="EMBL" id="CP009997">
    <property type="protein sequence ID" value="AJJ35782.1"/>
    <property type="molecule type" value="Genomic_DNA"/>
</dbReference>
<accession>A0ABM5SMM4</accession>
<dbReference type="Gene3D" id="3.40.50.10140">
    <property type="entry name" value="Toll/interleukin-1 receptor homology (TIR) domain"/>
    <property type="match status" value="1"/>
</dbReference>
<dbReference type="InterPro" id="IPR035897">
    <property type="entry name" value="Toll_tir_struct_dom_sf"/>
</dbReference>
<keyword evidence="2" id="KW-1185">Reference proteome</keyword>
<reference evidence="1 2" key="1">
    <citation type="journal article" date="2015" name="Genome Announc.">
        <title>Thirty-Two Complete Genome Assemblies of Nine Yersinia Species, Including Y. pestis, Y. pseudotuberculosis, and Y. enterocolitica.</title>
        <authorList>
            <person name="Johnson S.L."/>
            <person name="Daligault H.E."/>
            <person name="Davenport K.W."/>
            <person name="Jaissle J."/>
            <person name="Frey K.G."/>
            <person name="Ladner J.T."/>
            <person name="Broomall S.M."/>
            <person name="Bishop-Lilly K.A."/>
            <person name="Bruce D.C."/>
            <person name="Coyne S.R."/>
            <person name="Gibbons H.S."/>
            <person name="Lo C.C."/>
            <person name="Munk A.C."/>
            <person name="Rosenzweig C.N."/>
            <person name="Koroleva G.I."/>
            <person name="Palacios G.F."/>
            <person name="Redden C.L."/>
            <person name="Xu Y."/>
            <person name="Minogue T.D."/>
            <person name="Chain P.S."/>
        </authorList>
    </citation>
    <scope>NUCLEOTIDE SEQUENCE [LARGE SCALE GENOMIC DNA]</scope>
    <source>
        <strain evidence="1 2">Y231</strain>
    </source>
</reference>
<sequence length="360" mass="42885">MVLPFDYDNNTILNLFKELYPFQWRDLIQRYELYNSKDRHLQSIGKKKRYYHDEPESFFFNLDKVKHLVSSGQRAKHKQSFDLYKSREAYEKLASNRSRKIKIHIEKINTENKLAQNVEPLYIDVFISAYHKRGVTTKDKIEIFNELIKFNCTKTIDFLQKINDCEHNDQVRKMAFKHLQKIGVFVRLRRNHQGKIKSFTKEHDNFNVTPRDLFERIEANSIQNKKTYDIFISHCFLDSDLVLKLKSHLNEHNLTVYCDWTSDNDFLKRSLAGKYTEIVLKKRIEQSNVVLFLKTDNSMNYNGKILSKWVEMEMEFAKKITKPVCCLNLNGGESPFESIPFDMKNGVLFLSEFDIDKFRI</sequence>
<evidence type="ECO:0000313" key="1">
    <source>
        <dbReference type="EMBL" id="AJJ35782.1"/>
    </source>
</evidence>
<organism evidence="1 2">
    <name type="scientific">Yersinia rochesterensis</name>
    <dbReference type="NCBI Taxonomy" id="1604335"/>
    <lineage>
        <taxon>Bacteria</taxon>
        <taxon>Pseudomonadati</taxon>
        <taxon>Pseudomonadota</taxon>
        <taxon>Gammaproteobacteria</taxon>
        <taxon>Enterobacterales</taxon>
        <taxon>Yersiniaceae</taxon>
        <taxon>Yersinia</taxon>
    </lineage>
</organism>
<proteinExistence type="predicted"/>
<protein>
    <submittedName>
        <fullName evidence="1">TIR domain protein</fullName>
    </submittedName>
</protein>
<name>A0ABM5SMM4_9GAMM</name>
<gene>
    <name evidence="1" type="ORF">CH54_2137</name>
</gene>
<dbReference type="SUPFAM" id="SSF52200">
    <property type="entry name" value="Toll/Interleukin receptor TIR domain"/>
    <property type="match status" value="1"/>
</dbReference>